<feature type="compositionally biased region" description="Basic residues" evidence="1">
    <location>
        <begin position="44"/>
        <end position="55"/>
    </location>
</feature>
<dbReference type="EMBL" id="JAUZQC010000014">
    <property type="protein sequence ID" value="KAK5860384.1"/>
    <property type="molecule type" value="Genomic_DNA"/>
</dbReference>
<proteinExistence type="predicted"/>
<keyword evidence="3" id="KW-1185">Reference proteome</keyword>
<reference evidence="2 3" key="1">
    <citation type="journal article" date="2023" name="Genes (Basel)">
        <title>Chromosome-Level Genome Assembly and Circadian Gene Repertoire of the Patagonia Blennie Eleginops maclovinus-The Closest Ancestral Proxy of Antarctic Cryonotothenioids.</title>
        <authorList>
            <person name="Cheng C.C."/>
            <person name="Rivera-Colon A.G."/>
            <person name="Minhas B.F."/>
            <person name="Wilson L."/>
            <person name="Rayamajhi N."/>
            <person name="Vargas-Chacoff L."/>
            <person name="Catchen J.M."/>
        </authorList>
    </citation>
    <scope>NUCLEOTIDE SEQUENCE [LARGE SCALE GENOMIC DNA]</scope>
    <source>
        <strain evidence="2">JMC-PN-2008</strain>
    </source>
</reference>
<dbReference type="AlphaFoldDB" id="A0AAN8ALB2"/>
<protein>
    <submittedName>
        <fullName evidence="2">Uncharacterized protein</fullName>
    </submittedName>
</protein>
<accession>A0AAN8ALB2</accession>
<feature type="compositionally biased region" description="Basic and acidic residues" evidence="1">
    <location>
        <begin position="25"/>
        <end position="37"/>
    </location>
</feature>
<evidence type="ECO:0000256" key="1">
    <source>
        <dbReference type="SAM" id="MobiDB-lite"/>
    </source>
</evidence>
<evidence type="ECO:0000313" key="2">
    <source>
        <dbReference type="EMBL" id="KAK5860384.1"/>
    </source>
</evidence>
<feature type="compositionally biased region" description="Basic residues" evidence="1">
    <location>
        <begin position="68"/>
        <end position="83"/>
    </location>
</feature>
<sequence length="83" mass="9769">MRGKVKRKTEVEESQRHSSSSLIQREGRDPGGGEMERGSMQAGKQKKKEKKRKSNCWHQRTETDQQNSRKRTQKGKRNKQKDE</sequence>
<feature type="region of interest" description="Disordered" evidence="1">
    <location>
        <begin position="1"/>
        <end position="83"/>
    </location>
</feature>
<comment type="caution">
    <text evidence="2">The sequence shown here is derived from an EMBL/GenBank/DDBJ whole genome shotgun (WGS) entry which is preliminary data.</text>
</comment>
<organism evidence="2 3">
    <name type="scientific">Eleginops maclovinus</name>
    <name type="common">Patagonian blennie</name>
    <name type="synonym">Eleginus maclovinus</name>
    <dbReference type="NCBI Taxonomy" id="56733"/>
    <lineage>
        <taxon>Eukaryota</taxon>
        <taxon>Metazoa</taxon>
        <taxon>Chordata</taxon>
        <taxon>Craniata</taxon>
        <taxon>Vertebrata</taxon>
        <taxon>Euteleostomi</taxon>
        <taxon>Actinopterygii</taxon>
        <taxon>Neopterygii</taxon>
        <taxon>Teleostei</taxon>
        <taxon>Neoteleostei</taxon>
        <taxon>Acanthomorphata</taxon>
        <taxon>Eupercaria</taxon>
        <taxon>Perciformes</taxon>
        <taxon>Notothenioidei</taxon>
        <taxon>Eleginopidae</taxon>
        <taxon>Eleginops</taxon>
    </lineage>
</organism>
<name>A0AAN8ALB2_ELEMC</name>
<dbReference type="Proteomes" id="UP001346869">
    <property type="component" value="Unassembled WGS sequence"/>
</dbReference>
<evidence type="ECO:0000313" key="3">
    <source>
        <dbReference type="Proteomes" id="UP001346869"/>
    </source>
</evidence>
<gene>
    <name evidence="2" type="ORF">PBY51_021865</name>
</gene>
<reference evidence="2 3" key="2">
    <citation type="journal article" date="2023" name="Mol. Biol. Evol.">
        <title>Genomics of Secondarily Temperate Adaptation in the Only Non-Antarctic Icefish.</title>
        <authorList>
            <person name="Rivera-Colon A.G."/>
            <person name="Rayamajhi N."/>
            <person name="Minhas B.F."/>
            <person name="Madrigal G."/>
            <person name="Bilyk K.T."/>
            <person name="Yoon V."/>
            <person name="Hune M."/>
            <person name="Gregory S."/>
            <person name="Cheng C.H.C."/>
            <person name="Catchen J.M."/>
        </authorList>
    </citation>
    <scope>NUCLEOTIDE SEQUENCE [LARGE SCALE GENOMIC DNA]</scope>
    <source>
        <strain evidence="2">JMC-PN-2008</strain>
    </source>
</reference>